<dbReference type="Proteomes" id="UP000512115">
    <property type="component" value="Chromosome"/>
</dbReference>
<organism evidence="1 2">
    <name type="scientific">Escherichia marmotae</name>
    <dbReference type="NCBI Taxonomy" id="1499973"/>
    <lineage>
        <taxon>Bacteria</taxon>
        <taxon>Pseudomonadati</taxon>
        <taxon>Pseudomonadota</taxon>
        <taxon>Gammaproteobacteria</taxon>
        <taxon>Enterobacterales</taxon>
        <taxon>Enterobacteriaceae</taxon>
        <taxon>Escherichia</taxon>
    </lineage>
</organism>
<reference evidence="1 2" key="1">
    <citation type="submission" date="2020-06" db="EMBL/GenBank/DDBJ databases">
        <title>REHAB project genomes.</title>
        <authorList>
            <person name="Shaw L.P."/>
        </authorList>
    </citation>
    <scope>NUCLEOTIDE SEQUENCE [LARGE SCALE GENOMIC DNA]</scope>
    <source>
        <strain evidence="1 2">RHBSTW-00814</strain>
    </source>
</reference>
<dbReference type="EMBL" id="CP056159">
    <property type="protein sequence ID" value="QLV00187.1"/>
    <property type="molecule type" value="Genomic_DNA"/>
</dbReference>
<sequence>MKQYNELMEDFLMDNSPSYKYAKIGNHIIKFDPATERVLIGNAKNREILTFYKSKPEFVNKDPFTDAVDEALSKTGMSPSDVQYK</sequence>
<proteinExistence type="predicted"/>
<accession>A0A7H9K5Q0</accession>
<dbReference type="AlphaFoldDB" id="A0A7H9K5Q0"/>
<evidence type="ECO:0000313" key="2">
    <source>
        <dbReference type="Proteomes" id="UP000512115"/>
    </source>
</evidence>
<dbReference type="RefSeq" id="WP_181474727.1">
    <property type="nucleotide sequence ID" value="NZ_CP056159.1"/>
</dbReference>
<protein>
    <submittedName>
        <fullName evidence="1">Uncharacterized protein</fullName>
    </submittedName>
</protein>
<gene>
    <name evidence="1" type="ORF">HV284_03345</name>
</gene>
<name>A0A7H9K5Q0_9ESCH</name>
<evidence type="ECO:0000313" key="1">
    <source>
        <dbReference type="EMBL" id="QLV00187.1"/>
    </source>
</evidence>